<feature type="transmembrane region" description="Helical" evidence="1">
    <location>
        <begin position="22"/>
        <end position="40"/>
    </location>
</feature>
<keyword evidence="1" id="KW-0812">Transmembrane</keyword>
<sequence>MRSYSVNELHEANDTGTIWGDAAFIVFIMVGMFALAAAFIS</sequence>
<name>A0A873WCG2_9CAUD</name>
<dbReference type="EMBL" id="MT941682">
    <property type="protein sequence ID" value="QPB07298.1"/>
    <property type="molecule type" value="Genomic_DNA"/>
</dbReference>
<reference evidence="2" key="1">
    <citation type="submission" date="2020-08" db="EMBL/GenBank/DDBJ databases">
        <authorList>
            <person name="Hu Y."/>
            <person name="Tong Y."/>
            <person name="Fan H."/>
            <person name="Song L."/>
            <person name="An X."/>
            <person name="Chen R."/>
            <person name="Qin H."/>
        </authorList>
    </citation>
    <scope>NUCLEOTIDE SEQUENCE</scope>
</reference>
<dbReference type="Proteomes" id="UP000663561">
    <property type="component" value="Segment"/>
</dbReference>
<evidence type="ECO:0000256" key="1">
    <source>
        <dbReference type="SAM" id="Phobius"/>
    </source>
</evidence>
<keyword evidence="1" id="KW-1133">Transmembrane helix</keyword>
<accession>A0A873WCG2</accession>
<proteinExistence type="predicted"/>
<evidence type="ECO:0000313" key="3">
    <source>
        <dbReference type="Proteomes" id="UP000663561"/>
    </source>
</evidence>
<keyword evidence="1" id="KW-0472">Membrane</keyword>
<evidence type="ECO:0000313" key="2">
    <source>
        <dbReference type="EMBL" id="QPB07298.1"/>
    </source>
</evidence>
<organism evidence="2 3">
    <name type="scientific">Pseudomonas phage BUCT553</name>
    <dbReference type="NCBI Taxonomy" id="2776766"/>
    <lineage>
        <taxon>Viruses</taxon>
        <taxon>Duplodnaviria</taxon>
        <taxon>Heunggongvirae</taxon>
        <taxon>Uroviricota</taxon>
        <taxon>Caudoviricetes</taxon>
        <taxon>Autographivirales</taxon>
        <taxon>Autosignataviridae</taxon>
        <taxon>Colwellvirinae</taxon>
        <taxon>Nerthusvirus</taxon>
        <taxon>Nerthusvirus BUCT553</taxon>
    </lineage>
</organism>
<protein>
    <submittedName>
        <fullName evidence="2">Uncharacterized protein</fullName>
    </submittedName>
</protein>
<keyword evidence="3" id="KW-1185">Reference proteome</keyword>